<keyword evidence="7" id="KW-1185">Reference proteome</keyword>
<dbReference type="GO" id="GO:0003676">
    <property type="term" value="F:nucleic acid binding"/>
    <property type="evidence" value="ECO:0007669"/>
    <property type="project" value="InterPro"/>
</dbReference>
<dbReference type="GO" id="GO:0004190">
    <property type="term" value="F:aspartic-type endopeptidase activity"/>
    <property type="evidence" value="ECO:0007669"/>
    <property type="project" value="InterPro"/>
</dbReference>
<dbReference type="GO" id="GO:0004523">
    <property type="term" value="F:RNA-DNA hybrid ribonuclease activity"/>
    <property type="evidence" value="ECO:0007669"/>
    <property type="project" value="InterPro"/>
</dbReference>
<dbReference type="InterPro" id="IPR043128">
    <property type="entry name" value="Rev_trsase/Diguanyl_cyclase"/>
</dbReference>
<dbReference type="SUPFAM" id="SSF53098">
    <property type="entry name" value="Ribonuclease H-like"/>
    <property type="match status" value="2"/>
</dbReference>
<dbReference type="InterPro" id="IPR036397">
    <property type="entry name" value="RNaseH_sf"/>
</dbReference>
<dbReference type="GO" id="GO:0015074">
    <property type="term" value="P:DNA integration"/>
    <property type="evidence" value="ECO:0007669"/>
    <property type="project" value="InterPro"/>
</dbReference>
<feature type="compositionally biased region" description="Basic and acidic residues" evidence="3">
    <location>
        <begin position="104"/>
        <end position="121"/>
    </location>
</feature>
<feature type="region of interest" description="Disordered" evidence="3">
    <location>
        <begin position="474"/>
        <end position="499"/>
    </location>
</feature>
<protein>
    <submittedName>
        <fullName evidence="8">Uncharacterized protein LOC107474717</fullName>
    </submittedName>
</protein>
<dbReference type="InterPro" id="IPR002156">
    <property type="entry name" value="RNaseH_domain"/>
</dbReference>
<dbReference type="Gene3D" id="1.10.340.70">
    <property type="match status" value="1"/>
</dbReference>
<feature type="domain" description="Peptidase A2" evidence="4">
    <location>
        <begin position="573"/>
        <end position="612"/>
    </location>
</feature>
<gene>
    <name evidence="8" type="primary">LOC107474717</name>
</gene>
<dbReference type="PANTHER" id="PTHR48475">
    <property type="entry name" value="RIBONUCLEASE H"/>
    <property type="match status" value="1"/>
</dbReference>
<dbReference type="Pfam" id="PF00665">
    <property type="entry name" value="rve"/>
    <property type="match status" value="1"/>
</dbReference>
<dbReference type="InterPro" id="IPR043502">
    <property type="entry name" value="DNA/RNA_pol_sf"/>
</dbReference>
<feature type="compositionally biased region" description="Basic and acidic residues" evidence="3">
    <location>
        <begin position="54"/>
        <end position="75"/>
    </location>
</feature>
<dbReference type="Gene3D" id="3.10.10.10">
    <property type="entry name" value="HIV Type 1 Reverse Transcriptase, subunit A, domain 1"/>
    <property type="match status" value="1"/>
</dbReference>
<reference evidence="7" key="1">
    <citation type="journal article" date="2016" name="Nat. Genet.">
        <title>The genome sequences of Arachis duranensis and Arachis ipaensis, the diploid ancestors of cultivated peanut.</title>
        <authorList>
            <person name="Bertioli D.J."/>
            <person name="Cannon S.B."/>
            <person name="Froenicke L."/>
            <person name="Huang G."/>
            <person name="Farmer A.D."/>
            <person name="Cannon E.K."/>
            <person name="Liu X."/>
            <person name="Gao D."/>
            <person name="Clevenger J."/>
            <person name="Dash S."/>
            <person name="Ren L."/>
            <person name="Moretzsohn M.C."/>
            <person name="Shirasawa K."/>
            <person name="Huang W."/>
            <person name="Vidigal B."/>
            <person name="Abernathy B."/>
            <person name="Chu Y."/>
            <person name="Niederhuth C.E."/>
            <person name="Umale P."/>
            <person name="Araujo A.C."/>
            <person name="Kozik A."/>
            <person name="Kim K.D."/>
            <person name="Burow M.D."/>
            <person name="Varshney R.K."/>
            <person name="Wang X."/>
            <person name="Zhang X."/>
            <person name="Barkley N."/>
            <person name="Guimaraes P.M."/>
            <person name="Isobe S."/>
            <person name="Guo B."/>
            <person name="Liao B."/>
            <person name="Stalker H.T."/>
            <person name="Schmitz R.J."/>
            <person name="Scheffler B.E."/>
            <person name="Leal-Bertioli S.C."/>
            <person name="Xun X."/>
            <person name="Jackson S.A."/>
            <person name="Michelmore R."/>
            <person name="Ozias-Akins P."/>
        </authorList>
    </citation>
    <scope>NUCLEOTIDE SEQUENCE [LARGE SCALE GENOMIC DNA]</scope>
    <source>
        <strain evidence="7">cv. V14167</strain>
    </source>
</reference>
<dbReference type="InterPro" id="IPR001584">
    <property type="entry name" value="Integrase_cat-core"/>
</dbReference>
<dbReference type="SUPFAM" id="SSF56672">
    <property type="entry name" value="DNA/RNA polymerases"/>
    <property type="match status" value="1"/>
</dbReference>
<dbReference type="RefSeq" id="XP_015949845.1">
    <property type="nucleotide sequence ID" value="XM_016094359.1"/>
</dbReference>
<dbReference type="InterPro" id="IPR000477">
    <property type="entry name" value="RT_dom"/>
</dbReference>
<dbReference type="CDD" id="cd00303">
    <property type="entry name" value="retropepsin_like"/>
    <property type="match status" value="1"/>
</dbReference>
<organism evidence="7 8">
    <name type="scientific">Arachis duranensis</name>
    <name type="common">Wild peanut</name>
    <dbReference type="NCBI Taxonomy" id="130453"/>
    <lineage>
        <taxon>Eukaryota</taxon>
        <taxon>Viridiplantae</taxon>
        <taxon>Streptophyta</taxon>
        <taxon>Embryophyta</taxon>
        <taxon>Tracheophyta</taxon>
        <taxon>Spermatophyta</taxon>
        <taxon>Magnoliopsida</taxon>
        <taxon>eudicotyledons</taxon>
        <taxon>Gunneridae</taxon>
        <taxon>Pentapetalae</taxon>
        <taxon>rosids</taxon>
        <taxon>fabids</taxon>
        <taxon>Fabales</taxon>
        <taxon>Fabaceae</taxon>
        <taxon>Papilionoideae</taxon>
        <taxon>50 kb inversion clade</taxon>
        <taxon>dalbergioids sensu lato</taxon>
        <taxon>Dalbergieae</taxon>
        <taxon>Pterocarpus clade</taxon>
        <taxon>Arachis</taxon>
    </lineage>
</organism>
<dbReference type="CDD" id="cd09279">
    <property type="entry name" value="RNase_HI_like"/>
    <property type="match status" value="1"/>
</dbReference>
<dbReference type="Pfam" id="PF00078">
    <property type="entry name" value="RVT_1"/>
    <property type="match status" value="1"/>
</dbReference>
<feature type="region of interest" description="Disordered" evidence="3">
    <location>
        <begin position="1"/>
        <end position="160"/>
    </location>
</feature>
<dbReference type="PROSITE" id="PS50879">
    <property type="entry name" value="RNASE_H_1"/>
    <property type="match status" value="1"/>
</dbReference>
<feature type="compositionally biased region" description="Polar residues" evidence="3">
    <location>
        <begin position="353"/>
        <end position="362"/>
    </location>
</feature>
<dbReference type="CDD" id="cd01647">
    <property type="entry name" value="RT_LTR"/>
    <property type="match status" value="1"/>
</dbReference>
<dbReference type="Proteomes" id="UP000515211">
    <property type="component" value="Chromosome 2"/>
</dbReference>
<proteinExistence type="predicted"/>
<evidence type="ECO:0000259" key="6">
    <source>
        <dbReference type="PROSITE" id="PS50994"/>
    </source>
</evidence>
<dbReference type="Pfam" id="PF17921">
    <property type="entry name" value="Integrase_H2C2"/>
    <property type="match status" value="1"/>
</dbReference>
<dbReference type="SUPFAM" id="SSF50630">
    <property type="entry name" value="Acid proteases"/>
    <property type="match status" value="1"/>
</dbReference>
<dbReference type="GO" id="GO:0006508">
    <property type="term" value="P:proteolysis"/>
    <property type="evidence" value="ECO:0007669"/>
    <property type="project" value="InterPro"/>
</dbReference>
<dbReference type="InterPro" id="IPR001995">
    <property type="entry name" value="Peptidase_A2_cat"/>
</dbReference>
<feature type="domain" description="RNase H type-1" evidence="5">
    <location>
        <begin position="1222"/>
        <end position="1351"/>
    </location>
</feature>
<feature type="compositionally biased region" description="Basic and acidic residues" evidence="3">
    <location>
        <begin position="364"/>
        <end position="379"/>
    </location>
</feature>
<dbReference type="InterPro" id="IPR005162">
    <property type="entry name" value="Retrotrans_gag_dom"/>
</dbReference>
<keyword evidence="1" id="KW-0378">Hydrolase</keyword>
<dbReference type="PROSITE" id="PS50175">
    <property type="entry name" value="ASP_PROT_RETROV"/>
    <property type="match status" value="1"/>
</dbReference>
<dbReference type="Gene3D" id="2.40.70.10">
    <property type="entry name" value="Acid Proteases"/>
    <property type="match status" value="1"/>
</dbReference>
<evidence type="ECO:0000313" key="8">
    <source>
        <dbReference type="RefSeq" id="XP_015949845.1"/>
    </source>
</evidence>
<evidence type="ECO:0000313" key="7">
    <source>
        <dbReference type="Proteomes" id="UP000515211"/>
    </source>
</evidence>
<dbReference type="InterPro" id="IPR041577">
    <property type="entry name" value="RT_RNaseH_2"/>
</dbReference>
<feature type="region of interest" description="Disordered" evidence="3">
    <location>
        <begin position="351"/>
        <end position="388"/>
    </location>
</feature>
<feature type="compositionally biased region" description="Low complexity" evidence="3">
    <location>
        <begin position="11"/>
        <end position="24"/>
    </location>
</feature>
<feature type="domain" description="Integrase catalytic" evidence="6">
    <location>
        <begin position="1503"/>
        <end position="1662"/>
    </location>
</feature>
<feature type="compositionally biased region" description="Basic residues" evidence="3">
    <location>
        <begin position="26"/>
        <end position="38"/>
    </location>
</feature>
<dbReference type="InterPro" id="IPR041588">
    <property type="entry name" value="Integrase_H2C2"/>
</dbReference>
<keyword evidence="2" id="KW-0233">DNA recombination</keyword>
<dbReference type="Pfam" id="PF13456">
    <property type="entry name" value="RVT_3"/>
    <property type="match status" value="1"/>
</dbReference>
<dbReference type="GeneID" id="107474717"/>
<dbReference type="PROSITE" id="PS50994">
    <property type="entry name" value="INTEGRASE"/>
    <property type="match status" value="1"/>
</dbReference>
<dbReference type="Pfam" id="PF17919">
    <property type="entry name" value="RT_RNaseH_2"/>
    <property type="match status" value="1"/>
</dbReference>
<dbReference type="PANTHER" id="PTHR48475:SF2">
    <property type="entry name" value="RIBONUCLEASE H"/>
    <property type="match status" value="1"/>
</dbReference>
<sequence>MEVVLGPGDQARAAGAERAASVASLRGRRRSPQRHTRTRPFGGTGGDSAIIMQELRHRVQNLERQLADRERDGRSTDPSYTPSPGSEEEDSHRNRPRRTSASRTEAESTREESPIMRRRNDTIIYSRGGPTRRVARGRSRGGPTRRAARCREDGEGRSERTRQPVIMGVTPFHRSILEVRLPKHFDKPTDMRYDGTQDPLEHLTAFEARMNLEGVGDEVRCRAFPVTLAGPAIRWFNGLPQGSIYSFSDISRAFLAQFTTRIAKAKHPINLLGVTQRQGEPTRRYLDRFNDECLEIDGLTDSVASLCLTNGLLNENFRKHLTTKPVWTMHEIQTVAKEYINDEEVSRVVAANKRQSGYNQARQPGDRERAKEKAREEASNKASRPFPQVGKFTNYTPLTLPIMEVYQQIAEKGILPKPRPLKDRTGGNKNLYCDYHKGYGHQTQDCFDLKDALEQAIREGKLAAFSHLIREPRRRYRDQDEEGKTRSAKRRQEPEDRDHGLTVINVVTAKNSAPKSRSAHRKDAKVLTVSSPPVQNSKKPPSISFGPEDQWFNDAPENPPMVITARVGTGLVKRILVDTGADSNIMFRNVFDALGLKDADLTTHQHRVIGLGDHFIKPDGVISLPISVGQAQGRRSAMAEFAILRDSTAYNIILGRKTINDFEAIINTKLLVMKFVTDDGSIGTVRGDLETAVACDNASLSLRKKSKEASGVFLADLDARVDDKPRPEPEGDLEKFRIGDDEGKFTFVNKNLPHELKEPLIEMIRANKDLFTWTPADMPGIDPKIISHHLTVKAEARPVAQRRRKMSAERAEEVARQTASLLEAGFIREVDYSTWLSNVVLVRKHNGKWIMCVDYSDLNKACPKDCFPLPNIDALVDAAAGYRYLSFMDAYSGYNQILMHRPDEDKTAFITPGGTFCYKVMPFGLKNAGATYQRLMNRIFHDLIGKTVKVYVDDILAKTTRPDDLLSDLASVFASLRQHGMRLNPLKCAFAVEADKFLGFMITQRGVEANPEKCQAILQMKSPGCIKDVQRLAGRLTSLSRFLGASATKALPFFNLMKKGMAFEWTPVCEEAFRHFKEILAAPPVLGKPKDGEPLYLYLAITSEALAAVLVREDGKAQQPVYFISRALQRAELRYSKLEKLALALLTSSRRLKQYFQSHQVVVRTDQGIRQVLQKPDLAGRMMTWSIELSQYDIRYEPRQAIKAQVMADFLVEVTGDPSEEVSTRWKLHVDGASNQTFGGAGIILESPIGVVYEQSVRFEFPVSNNQAEYEALIGGLTLAAEVGARRLEICSDSQVVTSQVNGSYQAKDPLLQKYLEKVKSLSQKFEEVTVQHVPRERNTRADLLSKLASTKPGEGNRSLIQGMTREPAITLHMTSLGSSWLDPITDFLEHGKLPSDEKDAAKLRREVAKYAVIQGQLFKKGLNQPLLKCLHPDQTDYVLREVHEGCCGHHIEGKALARKLIRAGYYWPSMMADSKEFVKKCVKCQQNANFARASASELSLLTTSRPFSQWGVDLLGPFPVGPGQVKYLVVAIDYYTKWIEAEPLASISSSNCRKFMWRQVITRFGIPEVVISDNGTQFTDKKFTEFLNGLGIRQRFSSVEHPQTNGQVESANKVILSGLKKRLDNKKGAWADELASVLWSYRTTEQSSTKETPFRLTYGVDAVIPVEIGEPSPRLLLKGVEETVEKDLIDEARKMAHLTETALKQRMALRYNTKVLKREFEPNDLVLRRNDIGLPTPGEGKLAANWEGPYRVKKVMGKGAFKLERLDGKEVPRTWNADNLRRFYT</sequence>
<dbReference type="InterPro" id="IPR021109">
    <property type="entry name" value="Peptidase_aspartic_dom_sf"/>
</dbReference>
<accession>A0A6P4CET5</accession>
<dbReference type="GO" id="GO:0006310">
    <property type="term" value="P:DNA recombination"/>
    <property type="evidence" value="ECO:0007669"/>
    <property type="project" value="UniProtKB-KW"/>
</dbReference>
<dbReference type="InterPro" id="IPR012337">
    <property type="entry name" value="RNaseH-like_sf"/>
</dbReference>
<evidence type="ECO:0000256" key="1">
    <source>
        <dbReference type="ARBA" id="ARBA00022801"/>
    </source>
</evidence>
<dbReference type="Gene3D" id="3.30.70.270">
    <property type="match status" value="2"/>
</dbReference>
<evidence type="ECO:0000256" key="3">
    <source>
        <dbReference type="SAM" id="MobiDB-lite"/>
    </source>
</evidence>
<reference evidence="8" key="2">
    <citation type="submission" date="2025-08" db="UniProtKB">
        <authorList>
            <consortium name="RefSeq"/>
        </authorList>
    </citation>
    <scope>IDENTIFICATION</scope>
    <source>
        <tissue evidence="8">Whole plant</tissue>
    </source>
</reference>
<evidence type="ECO:0000259" key="5">
    <source>
        <dbReference type="PROSITE" id="PS50879"/>
    </source>
</evidence>
<feature type="compositionally biased region" description="Polar residues" evidence="3">
    <location>
        <begin position="528"/>
        <end position="539"/>
    </location>
</feature>
<name>A0A6P4CET5_ARADU</name>
<dbReference type="KEGG" id="adu:107474717"/>
<feature type="compositionally biased region" description="Basic and acidic residues" evidence="3">
    <location>
        <begin position="149"/>
        <end position="160"/>
    </location>
</feature>
<evidence type="ECO:0000259" key="4">
    <source>
        <dbReference type="PROSITE" id="PS50175"/>
    </source>
</evidence>
<evidence type="ECO:0000256" key="2">
    <source>
        <dbReference type="ARBA" id="ARBA00023172"/>
    </source>
</evidence>
<dbReference type="Gene3D" id="3.30.420.10">
    <property type="entry name" value="Ribonuclease H-like superfamily/Ribonuclease H"/>
    <property type="match status" value="2"/>
</dbReference>
<feature type="region of interest" description="Disordered" evidence="3">
    <location>
        <begin position="511"/>
        <end position="542"/>
    </location>
</feature>
<feature type="compositionally biased region" description="Basic and acidic residues" evidence="3">
    <location>
        <begin position="482"/>
        <end position="499"/>
    </location>
</feature>
<dbReference type="Pfam" id="PF03732">
    <property type="entry name" value="Retrotrans_gag"/>
    <property type="match status" value="1"/>
</dbReference>